<reference evidence="1 2" key="1">
    <citation type="submission" date="2019-03" db="EMBL/GenBank/DDBJ databases">
        <title>First draft genome of Liparis tanakae, snailfish: a comprehensive survey of snailfish specific genes.</title>
        <authorList>
            <person name="Kim W."/>
            <person name="Song I."/>
            <person name="Jeong J.-H."/>
            <person name="Kim D."/>
            <person name="Kim S."/>
            <person name="Ryu S."/>
            <person name="Song J.Y."/>
            <person name="Lee S.K."/>
        </authorList>
    </citation>
    <scope>NUCLEOTIDE SEQUENCE [LARGE SCALE GENOMIC DNA]</scope>
    <source>
        <tissue evidence="1">Muscle</tissue>
    </source>
</reference>
<dbReference type="EMBL" id="SRLO01000315">
    <property type="protein sequence ID" value="TNN61441.1"/>
    <property type="molecule type" value="Genomic_DNA"/>
</dbReference>
<gene>
    <name evidence="1" type="ORF">EYF80_028320</name>
</gene>
<comment type="caution">
    <text evidence="1">The sequence shown here is derived from an EMBL/GenBank/DDBJ whole genome shotgun (WGS) entry which is preliminary data.</text>
</comment>
<dbReference type="AlphaFoldDB" id="A0A4Z2H747"/>
<accession>A0A4Z2H747</accession>
<protein>
    <submittedName>
        <fullName evidence="1">Uncharacterized protein</fullName>
    </submittedName>
</protein>
<keyword evidence="2" id="KW-1185">Reference proteome</keyword>
<evidence type="ECO:0000313" key="1">
    <source>
        <dbReference type="EMBL" id="TNN61441.1"/>
    </source>
</evidence>
<name>A0A4Z2H747_9TELE</name>
<evidence type="ECO:0000313" key="2">
    <source>
        <dbReference type="Proteomes" id="UP000314294"/>
    </source>
</evidence>
<sequence length="131" mass="13319">MPKPAVDVVVALVPLLSRPAEVAVEGLLSIGLDEDGCGAVQQTHLVSDGLFCTKQTSQSQPAGVTCVMFGAVLLVATGGGGEEKLKVGKAAALMGSEMVGRLLEGRVLVLSLFILPPPEVTLLAAGVLDRG</sequence>
<proteinExistence type="predicted"/>
<organism evidence="1 2">
    <name type="scientific">Liparis tanakae</name>
    <name type="common">Tanaka's snailfish</name>
    <dbReference type="NCBI Taxonomy" id="230148"/>
    <lineage>
        <taxon>Eukaryota</taxon>
        <taxon>Metazoa</taxon>
        <taxon>Chordata</taxon>
        <taxon>Craniata</taxon>
        <taxon>Vertebrata</taxon>
        <taxon>Euteleostomi</taxon>
        <taxon>Actinopterygii</taxon>
        <taxon>Neopterygii</taxon>
        <taxon>Teleostei</taxon>
        <taxon>Neoteleostei</taxon>
        <taxon>Acanthomorphata</taxon>
        <taxon>Eupercaria</taxon>
        <taxon>Perciformes</taxon>
        <taxon>Cottioidei</taxon>
        <taxon>Cottales</taxon>
        <taxon>Liparidae</taxon>
        <taxon>Liparis</taxon>
    </lineage>
</organism>
<dbReference type="Proteomes" id="UP000314294">
    <property type="component" value="Unassembled WGS sequence"/>
</dbReference>